<protein>
    <submittedName>
        <fullName evidence="2">Uncharacterized protein</fullName>
    </submittedName>
</protein>
<name>A0ABQ7MRD2_BRACM</name>
<feature type="region of interest" description="Disordered" evidence="1">
    <location>
        <begin position="347"/>
        <end position="373"/>
    </location>
</feature>
<proteinExistence type="predicted"/>
<organism evidence="2 3">
    <name type="scientific">Brassica rapa subsp. trilocularis</name>
    <dbReference type="NCBI Taxonomy" id="1813537"/>
    <lineage>
        <taxon>Eukaryota</taxon>
        <taxon>Viridiplantae</taxon>
        <taxon>Streptophyta</taxon>
        <taxon>Embryophyta</taxon>
        <taxon>Tracheophyta</taxon>
        <taxon>Spermatophyta</taxon>
        <taxon>Magnoliopsida</taxon>
        <taxon>eudicotyledons</taxon>
        <taxon>Gunneridae</taxon>
        <taxon>Pentapetalae</taxon>
        <taxon>rosids</taxon>
        <taxon>malvids</taxon>
        <taxon>Brassicales</taxon>
        <taxon>Brassicaceae</taxon>
        <taxon>Brassiceae</taxon>
        <taxon>Brassica</taxon>
    </lineage>
</organism>
<feature type="non-terminal residue" evidence="2">
    <location>
        <position position="1"/>
    </location>
</feature>
<sequence>VVAKAEAQIVEKVEHKIVERVEIQTVKKVEGMVLQPEIQLEESHVVEQSPYDNLPFPQRFLTKAQKKVISKFRKDMGDVGVKLPQISNMHDAHLGRYIPTERRTLGRYVATERGSFSRCVTNFFELSSVASYFHHKAFRKKESVSKKYLSKKLALQLVRVEILARGLTILAKLGVLDEVYTLNSAEEKLSRNELFSFIFFTPSLLLTFKNLSSSKTFAFNMSSSQGDKRDSDVEMGEATSPAPILTFPFEAPRLVCRQVEKELVRAGTEFPSSSARAIAPGHGTEVVVPQDIGTLAGSGIPDAQALPGGSSTTLIIVEDKERAADSMPPPSSRKEIVLALRAPSAVPVAQPKGRKRKLTKGNVGESSQQGGSRVASGLRGKFMLLINGMISKCGSETSCLAGELVELQGRWSETEAMLTAVKDSHSAKVSKLEVAIGELERVLGKTASSLLKEKKARKAKSSERAAGSERPQTLFAQSFILADLKSACFLPTCSEDQEGKDPMAGENRGDTAPGLDEARRIVWKEGDELSSHILLRCEMFRSRSVSRIFSARYRFRGISEDVEYKHRGMVLGSRIFLISCLEMLETSALGLGQDLGLLSVLRFMRISPETIFKPTRSAGPKFWVSFIAVLSLCRMYESHLREMAMSV</sequence>
<dbReference type="Proteomes" id="UP000823674">
    <property type="component" value="Chromosome A04"/>
</dbReference>
<evidence type="ECO:0000313" key="2">
    <source>
        <dbReference type="EMBL" id="KAG5400094.1"/>
    </source>
</evidence>
<gene>
    <name evidence="2" type="primary">A04g501830.1_BraROA</name>
    <name evidence="2" type="ORF">IGI04_014701</name>
</gene>
<comment type="caution">
    <text evidence="2">The sequence shown here is derived from an EMBL/GenBank/DDBJ whole genome shotgun (WGS) entry which is preliminary data.</text>
</comment>
<accession>A0ABQ7MRD2</accession>
<dbReference type="EMBL" id="JADBGQ010000004">
    <property type="protein sequence ID" value="KAG5400094.1"/>
    <property type="molecule type" value="Genomic_DNA"/>
</dbReference>
<evidence type="ECO:0000256" key="1">
    <source>
        <dbReference type="SAM" id="MobiDB-lite"/>
    </source>
</evidence>
<keyword evidence="3" id="KW-1185">Reference proteome</keyword>
<reference evidence="2 3" key="1">
    <citation type="submission" date="2021-03" db="EMBL/GenBank/DDBJ databases">
        <authorList>
            <person name="King G.J."/>
            <person name="Bancroft I."/>
            <person name="Baten A."/>
            <person name="Bloomfield J."/>
            <person name="Borpatragohain P."/>
            <person name="He Z."/>
            <person name="Irish N."/>
            <person name="Irwin J."/>
            <person name="Liu K."/>
            <person name="Mauleon R.P."/>
            <person name="Moore J."/>
            <person name="Morris R."/>
            <person name="Ostergaard L."/>
            <person name="Wang B."/>
            <person name="Wells R."/>
        </authorList>
    </citation>
    <scope>NUCLEOTIDE SEQUENCE [LARGE SCALE GENOMIC DNA]</scope>
    <source>
        <strain evidence="2">R-o-18</strain>
        <tissue evidence="2">Leaf</tissue>
    </source>
</reference>
<evidence type="ECO:0000313" key="3">
    <source>
        <dbReference type="Proteomes" id="UP000823674"/>
    </source>
</evidence>